<sequence length="113" mass="13089">MNTIDVPATSKKMVSKSNNKIIQSSIPHISLSQDIELQKITMINLTTLERSLPLNYYYIVNSFELFQVLNFLGVFSNPFEAKLRINICTVDDTTKWLDEFFNLHKTTMREIQG</sequence>
<proteinExistence type="predicted"/>
<accession>A0ACA9M7Y3</accession>
<dbReference type="Proteomes" id="UP000789860">
    <property type="component" value="Unassembled WGS sequence"/>
</dbReference>
<protein>
    <submittedName>
        <fullName evidence="1">10309_t:CDS:1</fullName>
    </submittedName>
</protein>
<reference evidence="1" key="1">
    <citation type="submission" date="2021-06" db="EMBL/GenBank/DDBJ databases">
        <authorList>
            <person name="Kallberg Y."/>
            <person name="Tangrot J."/>
            <person name="Rosling A."/>
        </authorList>
    </citation>
    <scope>NUCLEOTIDE SEQUENCE</scope>
    <source>
        <strain evidence="1">AU212A</strain>
    </source>
</reference>
<evidence type="ECO:0000313" key="1">
    <source>
        <dbReference type="EMBL" id="CAG8575330.1"/>
    </source>
</evidence>
<evidence type="ECO:0000313" key="2">
    <source>
        <dbReference type="Proteomes" id="UP000789860"/>
    </source>
</evidence>
<gene>
    <name evidence="1" type="ORF">SCALOS_LOCUS5995</name>
</gene>
<organism evidence="1 2">
    <name type="scientific">Scutellospora calospora</name>
    <dbReference type="NCBI Taxonomy" id="85575"/>
    <lineage>
        <taxon>Eukaryota</taxon>
        <taxon>Fungi</taxon>
        <taxon>Fungi incertae sedis</taxon>
        <taxon>Mucoromycota</taxon>
        <taxon>Glomeromycotina</taxon>
        <taxon>Glomeromycetes</taxon>
        <taxon>Diversisporales</taxon>
        <taxon>Gigasporaceae</taxon>
        <taxon>Scutellospora</taxon>
    </lineage>
</organism>
<name>A0ACA9M7Y3_9GLOM</name>
<dbReference type="EMBL" id="CAJVPM010010695">
    <property type="protein sequence ID" value="CAG8575330.1"/>
    <property type="molecule type" value="Genomic_DNA"/>
</dbReference>
<comment type="caution">
    <text evidence="1">The sequence shown here is derived from an EMBL/GenBank/DDBJ whole genome shotgun (WGS) entry which is preliminary data.</text>
</comment>
<keyword evidence="2" id="KW-1185">Reference proteome</keyword>